<dbReference type="Gene3D" id="3.30.750.170">
    <property type="match status" value="1"/>
</dbReference>
<proteinExistence type="predicted"/>
<dbReference type="GO" id="GO:0006508">
    <property type="term" value="P:proteolysis"/>
    <property type="evidence" value="ECO:0007669"/>
    <property type="project" value="InterPro"/>
</dbReference>
<keyword evidence="1" id="KW-0732">Signal</keyword>
<reference evidence="4" key="1">
    <citation type="journal article" date="2018" name="Front. Microbiol.">
        <title>Genome-Based Analysis Reveals the Taxonomy and Diversity of the Family Idiomarinaceae.</title>
        <authorList>
            <person name="Liu Y."/>
            <person name="Lai Q."/>
            <person name="Shao Z."/>
        </authorList>
    </citation>
    <scope>NUCLEOTIDE SEQUENCE [LARGE SCALE GENOMIC DNA]</scope>
    <source>
        <strain evidence="4">SN-14</strain>
    </source>
</reference>
<dbReference type="GO" id="GO:0008236">
    <property type="term" value="F:serine-type peptidase activity"/>
    <property type="evidence" value="ECO:0007669"/>
    <property type="project" value="InterPro"/>
</dbReference>
<dbReference type="SMART" id="SM00245">
    <property type="entry name" value="TSPc"/>
    <property type="match status" value="1"/>
</dbReference>
<keyword evidence="4" id="KW-1185">Reference proteome</keyword>
<dbReference type="GO" id="GO:0030288">
    <property type="term" value="C:outer membrane-bounded periplasmic space"/>
    <property type="evidence" value="ECO:0007669"/>
    <property type="project" value="TreeGrafter"/>
</dbReference>
<dbReference type="PROSITE" id="PS51257">
    <property type="entry name" value="PROKAR_LIPOPROTEIN"/>
    <property type="match status" value="1"/>
</dbReference>
<evidence type="ECO:0000256" key="1">
    <source>
        <dbReference type="SAM" id="SignalP"/>
    </source>
</evidence>
<dbReference type="RefSeq" id="WP_126819218.1">
    <property type="nucleotide sequence ID" value="NZ_PIPS01000001.1"/>
</dbReference>
<dbReference type="CDD" id="cd07561">
    <property type="entry name" value="Peptidase_S41_CPP_like"/>
    <property type="match status" value="1"/>
</dbReference>
<gene>
    <name evidence="3" type="ORF">CWE23_01735</name>
</gene>
<dbReference type="PANTHER" id="PTHR32060">
    <property type="entry name" value="TAIL-SPECIFIC PROTEASE"/>
    <property type="match status" value="1"/>
</dbReference>
<dbReference type="Pfam" id="PF18294">
    <property type="entry name" value="Pept_S41_N"/>
    <property type="match status" value="1"/>
</dbReference>
<dbReference type="InterPro" id="IPR029045">
    <property type="entry name" value="ClpP/crotonase-like_dom_sf"/>
</dbReference>
<sequence length="446" mass="48908">MNITRSTLAVALATTLAACGGSSDAGTTGSNNNDDGFASCSIPDQNQRFFEYMKDDYFWADQLPQQLDPEAFDDVYAVLEELRVPEDTYSYILTEEEYESLFVNAEYAGFGFSQQQVSATEIKLRLVYRDSPAWEAGMRRADSIIAIDGVPTSELLANGTYNEALGEPEVGVTRDISWRNPAGEEFTATISKDQVATNTVMGAQVWDINQQPVGYFTLDSFINRTGDDLNEAFNDFATAGVRELVIDVRYNGGGLIRYANQTATQTAGTHVQGKTFVEYRFNEQNRNQNEAVPFSLVDGIEQLDLDSVIVLTTGASCSSSELIINSLKPHIDVTVIGNRTCGKPVGQVPEQLCDKVTFAINFETVNSEGDGRYFDGIAPTCPVQDRIVADWGSFDDPLTAAARNYLETGNCPVSSSAQALLQPSADDFVPQQPVFYNLKQKRASLQ</sequence>
<dbReference type="PANTHER" id="PTHR32060:SF30">
    <property type="entry name" value="CARBOXY-TERMINAL PROCESSING PROTEASE CTPA"/>
    <property type="match status" value="1"/>
</dbReference>
<dbReference type="Gene3D" id="2.30.42.10">
    <property type="match status" value="1"/>
</dbReference>
<feature type="chain" id="PRO_5041710995" evidence="1">
    <location>
        <begin position="26"/>
        <end position="446"/>
    </location>
</feature>
<dbReference type="Pfam" id="PF03572">
    <property type="entry name" value="Peptidase_S41"/>
    <property type="match status" value="1"/>
</dbReference>
<dbReference type="GO" id="GO:0004175">
    <property type="term" value="F:endopeptidase activity"/>
    <property type="evidence" value="ECO:0007669"/>
    <property type="project" value="TreeGrafter"/>
</dbReference>
<name>A0AA94EFF4_9GAMM</name>
<dbReference type="InterPro" id="IPR005151">
    <property type="entry name" value="Tail-specific_protease"/>
</dbReference>
<dbReference type="SUPFAM" id="SSF52096">
    <property type="entry name" value="ClpP/crotonase"/>
    <property type="match status" value="1"/>
</dbReference>
<dbReference type="AlphaFoldDB" id="A0AA94EFF4"/>
<organism evidence="3 4">
    <name type="scientific">Idiomarina aquatica</name>
    <dbReference type="NCBI Taxonomy" id="1327752"/>
    <lineage>
        <taxon>Bacteria</taxon>
        <taxon>Pseudomonadati</taxon>
        <taxon>Pseudomonadota</taxon>
        <taxon>Gammaproteobacteria</taxon>
        <taxon>Alteromonadales</taxon>
        <taxon>Idiomarinaceae</taxon>
        <taxon>Idiomarina</taxon>
    </lineage>
</organism>
<dbReference type="Gene3D" id="3.90.226.10">
    <property type="entry name" value="2-enoyl-CoA Hydratase, Chain A, domain 1"/>
    <property type="match status" value="1"/>
</dbReference>
<accession>A0AA94EFF4</accession>
<dbReference type="Proteomes" id="UP000286680">
    <property type="component" value="Unassembled WGS sequence"/>
</dbReference>
<dbReference type="EMBL" id="PIPS01000001">
    <property type="protein sequence ID" value="RUO44785.1"/>
    <property type="molecule type" value="Genomic_DNA"/>
</dbReference>
<dbReference type="GO" id="GO:0007165">
    <property type="term" value="P:signal transduction"/>
    <property type="evidence" value="ECO:0007669"/>
    <property type="project" value="TreeGrafter"/>
</dbReference>
<evidence type="ECO:0000313" key="4">
    <source>
        <dbReference type="Proteomes" id="UP000286680"/>
    </source>
</evidence>
<protein>
    <submittedName>
        <fullName evidence="3">Peptidase S41</fullName>
    </submittedName>
</protein>
<dbReference type="InterPro" id="IPR036034">
    <property type="entry name" value="PDZ_sf"/>
</dbReference>
<dbReference type="InterPro" id="IPR041613">
    <property type="entry name" value="Pept_S41_N"/>
</dbReference>
<comment type="caution">
    <text evidence="3">The sequence shown here is derived from an EMBL/GenBank/DDBJ whole genome shotgun (WGS) entry which is preliminary data.</text>
</comment>
<feature type="domain" description="Tail specific protease" evidence="2">
    <location>
        <begin position="183"/>
        <end position="384"/>
    </location>
</feature>
<evidence type="ECO:0000259" key="2">
    <source>
        <dbReference type="SMART" id="SM00245"/>
    </source>
</evidence>
<evidence type="ECO:0000313" key="3">
    <source>
        <dbReference type="EMBL" id="RUO44785.1"/>
    </source>
</evidence>
<feature type="signal peptide" evidence="1">
    <location>
        <begin position="1"/>
        <end position="25"/>
    </location>
</feature>